<feature type="domain" description="DAGKc" evidence="1">
    <location>
        <begin position="18"/>
        <end position="152"/>
    </location>
</feature>
<dbReference type="SMART" id="SM00046">
    <property type="entry name" value="DAGKc"/>
    <property type="match status" value="1"/>
</dbReference>
<dbReference type="PROSITE" id="PS50146">
    <property type="entry name" value="DAGK"/>
    <property type="match status" value="1"/>
</dbReference>
<evidence type="ECO:0000313" key="2">
    <source>
        <dbReference type="EMBL" id="MDX4954665.1"/>
    </source>
</evidence>
<gene>
    <name evidence="2" type="ORF">SGN30_14705</name>
    <name evidence="3" type="ORF">SGN30_28640</name>
</gene>
<dbReference type="InterPro" id="IPR016064">
    <property type="entry name" value="NAD/diacylglycerol_kinase_sf"/>
</dbReference>
<comment type="caution">
    <text evidence="2">The sequence shown here is derived from an EMBL/GenBank/DDBJ whole genome shotgun (WGS) entry which is preliminary data.</text>
</comment>
<protein>
    <submittedName>
        <fullName evidence="2">Diacylglycerol kinase family protein</fullName>
    </submittedName>
</protein>
<evidence type="ECO:0000313" key="3">
    <source>
        <dbReference type="EMBL" id="MDX4957406.1"/>
    </source>
</evidence>
<dbReference type="EMBL" id="JAWWMZ010000004">
    <property type="protein sequence ID" value="MDX4954665.1"/>
    <property type="molecule type" value="Genomic_DNA"/>
</dbReference>
<keyword evidence="2" id="KW-0418">Kinase</keyword>
<dbReference type="GO" id="GO:0016301">
    <property type="term" value="F:kinase activity"/>
    <property type="evidence" value="ECO:0007669"/>
    <property type="project" value="UniProtKB-KW"/>
</dbReference>
<dbReference type="Proteomes" id="UP001287445">
    <property type="component" value="Unassembled WGS sequence"/>
</dbReference>
<accession>A0AAJ2QYK1</accession>
<dbReference type="AlphaFoldDB" id="A0AAJ2QYK1"/>
<sequence length="335" mass="36043">MTPTYSESQPPPPRLDPAGPIHLIVPLRPGADLEQLRARLTSVPALQQRSVQWHVPGARADIVHLAASAVDRASQDGGLVVAAGGDGTINAVAAAAWARGVPMGVVPLGTFNYFAREQALSLEPAQAVQDILQALQAGQMRPVNVGLVNERLFLVNASLGLYPRLLDERERASTRFGRTRLVAIAASIWSILRGGSARRWRIALRSDRQAPLQQQEHLASTLFVGNNPMQLERVGIAEARAVADGQHLAAVLLLPQASEAPARVVWNAVLGRLAQDDAVASLACTELVAEPAGRRPRRLKVAFDGEREWMAPPIRFRLGEKPLWLVVPGEAGPSS</sequence>
<dbReference type="EMBL" id="JAWWMZ010000017">
    <property type="protein sequence ID" value="MDX4957406.1"/>
    <property type="molecule type" value="Genomic_DNA"/>
</dbReference>
<organism evidence="2 4">
    <name type="scientific">Delftia acidovorans</name>
    <name type="common">Pseudomonas acidovorans</name>
    <name type="synonym">Comamonas acidovorans</name>
    <dbReference type="NCBI Taxonomy" id="80866"/>
    <lineage>
        <taxon>Bacteria</taxon>
        <taxon>Pseudomonadati</taxon>
        <taxon>Pseudomonadota</taxon>
        <taxon>Betaproteobacteria</taxon>
        <taxon>Burkholderiales</taxon>
        <taxon>Comamonadaceae</taxon>
        <taxon>Delftia</taxon>
    </lineage>
</organism>
<proteinExistence type="predicted"/>
<dbReference type="RefSeq" id="WP_319073900.1">
    <property type="nucleotide sequence ID" value="NZ_JAWWMZ010000004.1"/>
</dbReference>
<dbReference type="Gene3D" id="3.40.50.10330">
    <property type="entry name" value="Probable inorganic polyphosphate/atp-NAD kinase, domain 1"/>
    <property type="match status" value="1"/>
</dbReference>
<dbReference type="InterPro" id="IPR017438">
    <property type="entry name" value="ATP-NAD_kinase_N"/>
</dbReference>
<keyword evidence="2" id="KW-0808">Transferase</keyword>
<dbReference type="Gene3D" id="2.60.200.40">
    <property type="match status" value="1"/>
</dbReference>
<evidence type="ECO:0000259" key="1">
    <source>
        <dbReference type="PROSITE" id="PS50146"/>
    </source>
</evidence>
<dbReference type="SUPFAM" id="SSF111331">
    <property type="entry name" value="NAD kinase/diacylglycerol kinase-like"/>
    <property type="match status" value="1"/>
</dbReference>
<reference evidence="2" key="1">
    <citation type="submission" date="2023-11" db="EMBL/GenBank/DDBJ databases">
        <title>Identification and selenium tolerance of Delftia acidovorans R3-25.</title>
        <authorList>
            <person name="Zhang S."/>
            <person name="Liu Y."/>
            <person name="Guo Y."/>
        </authorList>
    </citation>
    <scope>NUCLEOTIDE SEQUENCE</scope>
    <source>
        <strain evidence="2">R3-25</strain>
    </source>
</reference>
<name>A0AAJ2QYK1_DELAC</name>
<evidence type="ECO:0000313" key="4">
    <source>
        <dbReference type="Proteomes" id="UP001287445"/>
    </source>
</evidence>
<dbReference type="InterPro" id="IPR001206">
    <property type="entry name" value="Diacylglycerol_kinase_cat_dom"/>
</dbReference>
<dbReference type="Pfam" id="PF00781">
    <property type="entry name" value="DAGK_cat"/>
    <property type="match status" value="1"/>
</dbReference>